<dbReference type="Proteomes" id="UP000277577">
    <property type="component" value="Chromosome"/>
</dbReference>
<proteinExistence type="predicted"/>
<dbReference type="Proteomes" id="UP000054921">
    <property type="component" value="Unassembled WGS sequence"/>
</dbReference>
<evidence type="ECO:0000313" key="3">
    <source>
        <dbReference type="Proteomes" id="UP000054921"/>
    </source>
</evidence>
<dbReference type="EMBL" id="LNXW01000013">
    <property type="protein sequence ID" value="KTC79064.1"/>
    <property type="molecule type" value="Genomic_DNA"/>
</dbReference>
<evidence type="ECO:0000313" key="4">
    <source>
        <dbReference type="Proteomes" id="UP000277577"/>
    </source>
</evidence>
<reference evidence="2 4" key="2">
    <citation type="submission" date="2018-12" db="EMBL/GenBank/DDBJ databases">
        <authorList>
            <consortium name="Pathogen Informatics"/>
        </authorList>
    </citation>
    <scope>NUCLEOTIDE SEQUENCE [LARGE SCALE GENOMIC DNA]</scope>
    <source>
        <strain evidence="2 4">NCTC11976</strain>
    </source>
</reference>
<evidence type="ECO:0000313" key="2">
    <source>
        <dbReference type="EMBL" id="VEB36475.1"/>
    </source>
</evidence>
<dbReference type="STRING" id="28084.Lche_1084"/>
<protein>
    <submittedName>
        <fullName evidence="1">Uncharacterized protein</fullName>
    </submittedName>
</protein>
<name>A0A0W0S6G2_9GAMM</name>
<accession>A0A0W0S6G2</accession>
<evidence type="ECO:0000313" key="1">
    <source>
        <dbReference type="EMBL" id="KTC79064.1"/>
    </source>
</evidence>
<dbReference type="OrthoDB" id="5652764at2"/>
<dbReference type="PATRIC" id="fig|28084.5.peg.1173"/>
<sequence>MCIRSHGCICHHLEKVIKQDNKKELKAIFDTTYIDELYDFLLDSYRLLQIEENYKFAASMNKLVKTYLLEKSPKSINVQNEQVKKDFMDLYDEKLDDLQAAKRLLHEKLTLLIQDVQHLAYQNLSHIDSFRDCLEKVDKSNAVALEDKKAHNRRGCTIL</sequence>
<reference evidence="1 3" key="1">
    <citation type="submission" date="2015-11" db="EMBL/GenBank/DDBJ databases">
        <title>Genomic analysis of 38 Legionella species identifies large and diverse effector repertoires.</title>
        <authorList>
            <person name="Burstein D."/>
            <person name="Amaro F."/>
            <person name="Zusman T."/>
            <person name="Lifshitz Z."/>
            <person name="Cohen O."/>
            <person name="Gilbert J.A."/>
            <person name="Pupko T."/>
            <person name="Shuman H.A."/>
            <person name="Segal G."/>
        </authorList>
    </citation>
    <scope>NUCLEOTIDE SEQUENCE [LARGE SCALE GENOMIC DNA]</scope>
    <source>
        <strain evidence="1 3">ORW</strain>
    </source>
</reference>
<organism evidence="1 3">
    <name type="scientific">Legionella cherrii</name>
    <dbReference type="NCBI Taxonomy" id="28084"/>
    <lineage>
        <taxon>Bacteria</taxon>
        <taxon>Pseudomonadati</taxon>
        <taxon>Pseudomonadota</taxon>
        <taxon>Gammaproteobacteria</taxon>
        <taxon>Legionellales</taxon>
        <taxon>Legionellaceae</taxon>
        <taxon>Legionella</taxon>
    </lineage>
</organism>
<gene>
    <name evidence="1" type="ORF">Lche_1084</name>
    <name evidence="2" type="ORF">NCTC11976_01728</name>
</gene>
<keyword evidence="4" id="KW-1185">Reference proteome</keyword>
<dbReference type="EMBL" id="LR134173">
    <property type="protein sequence ID" value="VEB36475.1"/>
    <property type="molecule type" value="Genomic_DNA"/>
</dbReference>
<dbReference type="RefSeq" id="WP_028382128.1">
    <property type="nucleotide sequence ID" value="NZ_CAAAIT010000002.1"/>
</dbReference>
<dbReference type="AlphaFoldDB" id="A0A0W0S6G2"/>